<evidence type="ECO:0000313" key="2">
    <source>
        <dbReference type="EMBL" id="GEM52727.1"/>
    </source>
</evidence>
<dbReference type="RefSeq" id="WP_019976924.1">
    <property type="nucleotide sequence ID" value="NZ_BJXC01000019.1"/>
</dbReference>
<keyword evidence="1" id="KW-0732">Signal</keyword>
<name>A0A511NJ61_9FLAO</name>
<feature type="signal peptide" evidence="1">
    <location>
        <begin position="1"/>
        <end position="15"/>
    </location>
</feature>
<dbReference type="GeneID" id="84651478"/>
<dbReference type="EMBL" id="BJXC01000019">
    <property type="protein sequence ID" value="GEM52727.1"/>
    <property type="molecule type" value="Genomic_DNA"/>
</dbReference>
<dbReference type="Proteomes" id="UP000321245">
    <property type="component" value="Unassembled WGS sequence"/>
</dbReference>
<comment type="caution">
    <text evidence="2">The sequence shown here is derived from an EMBL/GenBank/DDBJ whole genome shotgun (WGS) entry which is preliminary data.</text>
</comment>
<gene>
    <name evidence="2" type="ORF">EB1_25170</name>
</gene>
<reference evidence="2 3" key="1">
    <citation type="submission" date="2019-07" db="EMBL/GenBank/DDBJ databases">
        <title>Whole genome shotgun sequence of Empedobacter brevis NBRC 14943.</title>
        <authorList>
            <person name="Hosoyama A."/>
            <person name="Uohara A."/>
            <person name="Ohji S."/>
            <person name="Ichikawa N."/>
        </authorList>
    </citation>
    <scope>NUCLEOTIDE SEQUENCE [LARGE SCALE GENOMIC DNA]</scope>
    <source>
        <strain evidence="2 3">NBRC 14943</strain>
    </source>
</reference>
<dbReference type="STRING" id="1218108.GCA_000382425_03457"/>
<evidence type="ECO:0000313" key="3">
    <source>
        <dbReference type="Proteomes" id="UP000321245"/>
    </source>
</evidence>
<evidence type="ECO:0000256" key="1">
    <source>
        <dbReference type="SAM" id="SignalP"/>
    </source>
</evidence>
<protein>
    <submittedName>
        <fullName evidence="2">Uncharacterized protein</fullName>
    </submittedName>
</protein>
<organism evidence="2 3">
    <name type="scientific">Empedobacter brevis NBRC 14943 = ATCC 43319</name>
    <dbReference type="NCBI Taxonomy" id="1218108"/>
    <lineage>
        <taxon>Bacteria</taxon>
        <taxon>Pseudomonadati</taxon>
        <taxon>Bacteroidota</taxon>
        <taxon>Flavobacteriia</taxon>
        <taxon>Flavobacteriales</taxon>
        <taxon>Weeksellaceae</taxon>
        <taxon>Empedobacter</taxon>
    </lineage>
</organism>
<proteinExistence type="predicted"/>
<accession>A0A511NJ61</accession>
<sequence length="67" mass="7332">MKKFIFSAIACVVFAGGLLVSNDNSSINTNLVNNPNTKFQFSFQDTDVIAESNTVADYSDPKRPCII</sequence>
<feature type="chain" id="PRO_5021783098" evidence="1">
    <location>
        <begin position="16"/>
        <end position="67"/>
    </location>
</feature>
<dbReference type="AlphaFoldDB" id="A0A511NJ61"/>
<keyword evidence="3" id="KW-1185">Reference proteome</keyword>